<comment type="similarity">
    <text evidence="2">Belongs to the alpha-ketoglutarate dehydrogenase family.</text>
</comment>
<dbReference type="OMA" id="PAQYYHV"/>
<dbReference type="InterPro" id="IPR005475">
    <property type="entry name" value="Transketolase-like_Pyr-bd"/>
</dbReference>
<accession>A0A058Z9Q9</accession>
<evidence type="ECO:0000256" key="2">
    <source>
        <dbReference type="ARBA" id="ARBA00006936"/>
    </source>
</evidence>
<dbReference type="PIRSF" id="PIRSF000157">
    <property type="entry name" value="Oxoglu_dh_E1"/>
    <property type="match status" value="1"/>
</dbReference>
<dbReference type="PANTHER" id="PTHR23152">
    <property type="entry name" value="2-OXOGLUTARATE DEHYDROGENASE"/>
    <property type="match status" value="1"/>
</dbReference>
<dbReference type="InterPro" id="IPR031717">
    <property type="entry name" value="ODO-1/KGD_C"/>
</dbReference>
<evidence type="ECO:0000259" key="6">
    <source>
        <dbReference type="SMART" id="SM00861"/>
    </source>
</evidence>
<keyword evidence="3" id="KW-0560">Oxidoreductase</keyword>
<protein>
    <submittedName>
        <fullName evidence="7">Oxoglutarate dehydrogenase (Succinyl-transferring), E1 component</fullName>
    </submittedName>
</protein>
<keyword evidence="8" id="KW-1185">Reference proteome</keyword>
<evidence type="ECO:0000313" key="7">
    <source>
        <dbReference type="EMBL" id="KCV70272.1"/>
    </source>
</evidence>
<feature type="domain" description="Transketolase-like pyrimidine-binding" evidence="6">
    <location>
        <begin position="584"/>
        <end position="800"/>
    </location>
</feature>
<dbReference type="AlphaFoldDB" id="A0A058Z9Q9"/>
<evidence type="ECO:0000256" key="1">
    <source>
        <dbReference type="ARBA" id="ARBA00001964"/>
    </source>
</evidence>
<sequence>MGRGRPRRTGGGRGNAGTPPPLPPPPPPPPPPLPPFKTRRPSPTALANRNKYANALRLVEAYRTHGHVLSSLNPLAPAAAGQKQDSQAVETRRLLNPALYGLTLEDTISTEGIVADLPAEVTVAELIATLDRTYSASIGYEFTYLPTEAEREWFASAVERLAAAPATDAATSMRMWERMMRSEVFDQFMTKRFAQVKRYGCEGIESMHVGLEAIFEAANRAGVSDIVLGMPHRGRLNLLTDLMGLPAEALFHKLATGESELPPDAIASGDVLSHIAASVDLAFGGEGSPATHISMLHNPSHLEAVNPVTTGKARAKLTMKEAFTPGVTSAQPDLSVLALQVHGDSAFAGQGVVPETLLLANIPHYTTYGSVHVVVNNQVGFTTQNRNARSTRYASDVAKSISAPVIHVNAEDPEAVRAVFTLATEYRQTFGRDVVLDLIGFRRWGHNELDEPAFTQPLMYADVRARESVVTKYERDVILAKGHASAEELQQRRAAYEAVLDAALDRCRSYVPPKEDLAGRWTGIERSPACRSHETAPVTGVPMERLLAAGRASVTVPDTVQPHDRLVRTHLRNRLRRLDAGEPVDWATAEAMAFGTLLADGQVVRLSGQDVGRGTFSHRHAMLVDQTSDEVHVPLNSALLPALEEAGVAGPAPVGRIELANSPLSELAVLGFEYGHSLDTPNTLTLWEAQFGDFWNTAQVMVDTFTTCSETKWLRQSSLTMLLPHGYDGTGPEHSSSRIERFLQLSDEPFAKLDGNMPLPNVIIANPTTPAQYFHILRRQQARSFRKPLVLATPKTLLRLPAAVSPLEDLTPASGGFKPVLADPAFADGRAYSAERVLLCSGKLYYELVAERARRGLDDKVAIVRVEELSPFPFDALRETLDQYSNAVNCSNNLVWVQEEHQNQGPWTYVQPRINSLYASEDVMYAGSGEPAGIRYVGRAPLGCPATGISKVHQAEVAKIYEDAFTA</sequence>
<dbReference type="Pfam" id="PF16870">
    <property type="entry name" value="OxoGdeHyase_C"/>
    <property type="match status" value="1"/>
</dbReference>
<dbReference type="STRING" id="691883.A0A058Z9Q9"/>
<dbReference type="GeneID" id="20527327"/>
<dbReference type="SMART" id="SM00861">
    <property type="entry name" value="Transket_pyr"/>
    <property type="match status" value="1"/>
</dbReference>
<evidence type="ECO:0000313" key="8">
    <source>
        <dbReference type="Proteomes" id="UP000030693"/>
    </source>
</evidence>
<dbReference type="EMBL" id="KB932204">
    <property type="protein sequence ID" value="KCV70272.1"/>
    <property type="molecule type" value="Genomic_DNA"/>
</dbReference>
<dbReference type="RefSeq" id="XP_009494788.1">
    <property type="nucleotide sequence ID" value="XM_009496513.1"/>
</dbReference>
<dbReference type="NCBIfam" id="TIGR00239">
    <property type="entry name" value="2oxo_dh_E1"/>
    <property type="match status" value="1"/>
</dbReference>
<dbReference type="Gene3D" id="3.40.50.11610">
    <property type="entry name" value="Multifunctional 2-oxoglutarate metabolism enzyme, C-terminal domain"/>
    <property type="match status" value="1"/>
</dbReference>
<organism evidence="7">
    <name type="scientific">Fonticula alba</name>
    <name type="common">Slime mold</name>
    <dbReference type="NCBI Taxonomy" id="691883"/>
    <lineage>
        <taxon>Eukaryota</taxon>
        <taxon>Rotosphaerida</taxon>
        <taxon>Fonticulaceae</taxon>
        <taxon>Fonticula</taxon>
    </lineage>
</organism>
<dbReference type="InterPro" id="IPR042179">
    <property type="entry name" value="KGD_C_sf"/>
</dbReference>
<proteinExistence type="inferred from homology"/>
<reference evidence="7" key="1">
    <citation type="submission" date="2013-04" db="EMBL/GenBank/DDBJ databases">
        <title>The Genome Sequence of Fonticula alba ATCC 38817.</title>
        <authorList>
            <consortium name="The Broad Institute Genomics Platform"/>
            <person name="Russ C."/>
            <person name="Cuomo C."/>
            <person name="Burger G."/>
            <person name="Gray M.W."/>
            <person name="Holland P.W.H."/>
            <person name="King N."/>
            <person name="Lang F.B.F."/>
            <person name="Roger A.J."/>
            <person name="Ruiz-Trillo I."/>
            <person name="Brown M."/>
            <person name="Walker B."/>
            <person name="Young S."/>
            <person name="Zeng Q."/>
            <person name="Gargeya S."/>
            <person name="Fitzgerald M."/>
            <person name="Haas B."/>
            <person name="Abouelleil A."/>
            <person name="Allen A.W."/>
            <person name="Alvarado L."/>
            <person name="Arachchi H.M."/>
            <person name="Berlin A.M."/>
            <person name="Chapman S.B."/>
            <person name="Gainer-Dewar J."/>
            <person name="Goldberg J."/>
            <person name="Griggs A."/>
            <person name="Gujja S."/>
            <person name="Hansen M."/>
            <person name="Howarth C."/>
            <person name="Imamovic A."/>
            <person name="Ireland A."/>
            <person name="Larimer J."/>
            <person name="McCowan C."/>
            <person name="Murphy C."/>
            <person name="Pearson M."/>
            <person name="Poon T.W."/>
            <person name="Priest M."/>
            <person name="Roberts A."/>
            <person name="Saif S."/>
            <person name="Shea T."/>
            <person name="Sisk P."/>
            <person name="Sykes S."/>
            <person name="Wortman J."/>
            <person name="Nusbaum C."/>
            <person name="Birren B."/>
        </authorList>
    </citation>
    <scope>NUCLEOTIDE SEQUENCE [LARGE SCALE GENOMIC DNA]</scope>
    <source>
        <strain evidence="7">ATCC 38817</strain>
    </source>
</reference>
<keyword evidence="4" id="KW-0786">Thiamine pyrophosphate</keyword>
<dbReference type="Proteomes" id="UP000030693">
    <property type="component" value="Unassembled WGS sequence"/>
</dbReference>
<dbReference type="GO" id="GO:0030976">
    <property type="term" value="F:thiamine pyrophosphate binding"/>
    <property type="evidence" value="ECO:0007669"/>
    <property type="project" value="InterPro"/>
</dbReference>
<feature type="compositionally biased region" description="Basic residues" evidence="5">
    <location>
        <begin position="1"/>
        <end position="10"/>
    </location>
</feature>
<dbReference type="SUPFAM" id="SSF52518">
    <property type="entry name" value="Thiamin diphosphate-binding fold (THDP-binding)"/>
    <property type="match status" value="2"/>
</dbReference>
<dbReference type="PANTHER" id="PTHR23152:SF4">
    <property type="entry name" value="2-OXOADIPATE DEHYDROGENASE COMPLEX COMPONENT E1"/>
    <property type="match status" value="1"/>
</dbReference>
<dbReference type="Pfam" id="PF02779">
    <property type="entry name" value="Transket_pyr"/>
    <property type="match status" value="1"/>
</dbReference>
<dbReference type="InterPro" id="IPR011603">
    <property type="entry name" value="2oxoglutarate_DH_E1"/>
</dbReference>
<dbReference type="Gene3D" id="3.40.50.970">
    <property type="match status" value="1"/>
</dbReference>
<dbReference type="Pfam" id="PF00676">
    <property type="entry name" value="E1_dh"/>
    <property type="match status" value="1"/>
</dbReference>
<dbReference type="InterPro" id="IPR029061">
    <property type="entry name" value="THDP-binding"/>
</dbReference>
<feature type="compositionally biased region" description="Pro residues" evidence="5">
    <location>
        <begin position="18"/>
        <end position="35"/>
    </location>
</feature>
<feature type="region of interest" description="Disordered" evidence="5">
    <location>
        <begin position="1"/>
        <end position="44"/>
    </location>
</feature>
<dbReference type="GO" id="GO:0016624">
    <property type="term" value="F:oxidoreductase activity, acting on the aldehyde or oxo group of donors, disulfide as acceptor"/>
    <property type="evidence" value="ECO:0007669"/>
    <property type="project" value="InterPro"/>
</dbReference>
<comment type="cofactor">
    <cofactor evidence="1">
        <name>thiamine diphosphate</name>
        <dbReference type="ChEBI" id="CHEBI:58937"/>
    </cofactor>
</comment>
<dbReference type="CDD" id="cd02016">
    <property type="entry name" value="TPP_E1_OGDC_like"/>
    <property type="match status" value="1"/>
</dbReference>
<name>A0A058Z9Q9_FONAL</name>
<evidence type="ECO:0000256" key="5">
    <source>
        <dbReference type="SAM" id="MobiDB-lite"/>
    </source>
</evidence>
<gene>
    <name evidence="7" type="ORF">H696_02602</name>
</gene>
<dbReference type="NCBIfam" id="NF006914">
    <property type="entry name" value="PRK09404.1"/>
    <property type="match status" value="1"/>
</dbReference>
<dbReference type="eggNOG" id="KOG0451">
    <property type="taxonomic scope" value="Eukaryota"/>
</dbReference>
<dbReference type="InterPro" id="IPR001017">
    <property type="entry name" value="DH_E1"/>
</dbReference>
<dbReference type="Gene3D" id="1.10.287.1150">
    <property type="entry name" value="TPP helical domain"/>
    <property type="match status" value="1"/>
</dbReference>
<evidence type="ECO:0000256" key="4">
    <source>
        <dbReference type="ARBA" id="ARBA00023052"/>
    </source>
</evidence>
<evidence type="ECO:0000256" key="3">
    <source>
        <dbReference type="ARBA" id="ARBA00023002"/>
    </source>
</evidence>
<dbReference type="Gene3D" id="3.40.50.12470">
    <property type="match status" value="1"/>
</dbReference>
<dbReference type="OrthoDB" id="413077at2759"/>